<dbReference type="InterPro" id="IPR029058">
    <property type="entry name" value="AB_hydrolase_fold"/>
</dbReference>
<name>A0A1W9HUG7_9HYPH</name>
<evidence type="ECO:0000313" key="2">
    <source>
        <dbReference type="EMBL" id="OQW51096.1"/>
    </source>
</evidence>
<dbReference type="Pfam" id="PF00561">
    <property type="entry name" value="Abhydrolase_1"/>
    <property type="match status" value="1"/>
</dbReference>
<dbReference type="STRING" id="1827387.A4S15_12610"/>
<organism evidence="2 3">
    <name type="scientific">Candidatus Raskinella chloraquaticus</name>
    <dbReference type="NCBI Taxonomy" id="1951219"/>
    <lineage>
        <taxon>Bacteria</taxon>
        <taxon>Pseudomonadati</taxon>
        <taxon>Pseudomonadota</taxon>
        <taxon>Alphaproteobacteria</taxon>
        <taxon>Hyphomicrobiales</taxon>
        <taxon>Phreatobacteraceae</taxon>
        <taxon>Candidatus Raskinella</taxon>
    </lineage>
</organism>
<dbReference type="SUPFAM" id="SSF53474">
    <property type="entry name" value="alpha/beta-Hydrolases"/>
    <property type="match status" value="1"/>
</dbReference>
<dbReference type="Proteomes" id="UP000192872">
    <property type="component" value="Unassembled WGS sequence"/>
</dbReference>
<reference evidence="2 3" key="1">
    <citation type="journal article" date="2017" name="Water Res.">
        <title>Comammox in drinking water systems.</title>
        <authorList>
            <person name="Wang Y."/>
            <person name="Ma L."/>
            <person name="Mao Y."/>
            <person name="Jiang X."/>
            <person name="Xia Y."/>
            <person name="Yu K."/>
            <person name="Li B."/>
            <person name="Zhang T."/>
        </authorList>
    </citation>
    <scope>NUCLEOTIDE SEQUENCE [LARGE SCALE GENOMIC DNA]</scope>
    <source>
        <strain evidence="2">SG_bin8</strain>
    </source>
</reference>
<dbReference type="AlphaFoldDB" id="A0A1W9HUG7"/>
<dbReference type="GO" id="GO:0016020">
    <property type="term" value="C:membrane"/>
    <property type="evidence" value="ECO:0007669"/>
    <property type="project" value="TreeGrafter"/>
</dbReference>
<feature type="domain" description="AB hydrolase-1" evidence="1">
    <location>
        <begin position="25"/>
        <end position="143"/>
    </location>
</feature>
<comment type="caution">
    <text evidence="2">The sequence shown here is derived from an EMBL/GenBank/DDBJ whole genome shotgun (WGS) entry which is preliminary data.</text>
</comment>
<dbReference type="PANTHER" id="PTHR43798:SF33">
    <property type="entry name" value="HYDROLASE, PUTATIVE (AFU_ORTHOLOGUE AFUA_2G14860)-RELATED"/>
    <property type="match status" value="1"/>
</dbReference>
<dbReference type="PANTHER" id="PTHR43798">
    <property type="entry name" value="MONOACYLGLYCEROL LIPASE"/>
    <property type="match status" value="1"/>
</dbReference>
<dbReference type="EMBL" id="LWDL01000022">
    <property type="protein sequence ID" value="OQW51096.1"/>
    <property type="molecule type" value="Genomic_DNA"/>
</dbReference>
<gene>
    <name evidence="2" type="ORF">A4S15_12610</name>
</gene>
<protein>
    <submittedName>
        <fullName evidence="2">Alpha/beta hydrolase</fullName>
    </submittedName>
</protein>
<dbReference type="GO" id="GO:0016787">
    <property type="term" value="F:hydrolase activity"/>
    <property type="evidence" value="ECO:0007669"/>
    <property type="project" value="UniProtKB-KW"/>
</dbReference>
<dbReference type="Gene3D" id="3.40.50.1820">
    <property type="entry name" value="alpha/beta hydrolase"/>
    <property type="match status" value="1"/>
</dbReference>
<dbReference type="InterPro" id="IPR000073">
    <property type="entry name" value="AB_hydrolase_1"/>
</dbReference>
<proteinExistence type="predicted"/>
<dbReference type="InterPro" id="IPR050266">
    <property type="entry name" value="AB_hydrolase_sf"/>
</dbReference>
<accession>A0A1W9HUG7</accession>
<sequence>MSAQMIIAGRQLEYICHGPDPATAPTIILLHEGLGCIAMWRDFPAQLAAATGFGVFAYSRAGYGQSDPVTLPRPLDYMTREASDVLPAILDGIGFRRGILLGHSDGASIAAIYAGSHEDHRVRGLVLMAPHFFTEASGLAAIAEARSAYQSGDLKARLSRYHRHPDNAFYGWNDAWLDPAFRQWNIADVVDYLRIPVLAIQGRDDQYGTYEQIREVESRSYAPVDVEILEACAHAPHIDQPARTLALISEFTRRLERIEAAEVITA</sequence>
<evidence type="ECO:0000313" key="3">
    <source>
        <dbReference type="Proteomes" id="UP000192872"/>
    </source>
</evidence>
<keyword evidence="2" id="KW-0378">Hydrolase</keyword>
<evidence type="ECO:0000259" key="1">
    <source>
        <dbReference type="Pfam" id="PF00561"/>
    </source>
</evidence>